<evidence type="ECO:0000313" key="2">
    <source>
        <dbReference type="Proteomes" id="UP000287601"/>
    </source>
</evidence>
<evidence type="ECO:0008006" key="3">
    <source>
        <dbReference type="Google" id="ProtNLM"/>
    </source>
</evidence>
<organism evidence="1 2">
    <name type="scientific">Aminipila luticellarii</name>
    <dbReference type="NCBI Taxonomy" id="2507160"/>
    <lineage>
        <taxon>Bacteria</taxon>
        <taxon>Bacillati</taxon>
        <taxon>Bacillota</taxon>
        <taxon>Clostridia</taxon>
        <taxon>Peptostreptococcales</taxon>
        <taxon>Anaerovoracaceae</taxon>
        <taxon>Aminipila</taxon>
    </lineage>
</organism>
<evidence type="ECO:0000313" key="1">
    <source>
        <dbReference type="EMBL" id="QAT43439.1"/>
    </source>
</evidence>
<dbReference type="Proteomes" id="UP000287601">
    <property type="component" value="Chromosome"/>
</dbReference>
<dbReference type="AlphaFoldDB" id="A0A410PWX5"/>
<dbReference type="KEGG" id="amij:EQM06_09550"/>
<protein>
    <recommendedName>
        <fullName evidence="3">Tail assembly chaperone</fullName>
    </recommendedName>
</protein>
<keyword evidence="2" id="KW-1185">Reference proteome</keyword>
<dbReference type="OrthoDB" id="1697664at2"/>
<proteinExistence type="predicted"/>
<sequence>MEKILYIDGKPVKLKSTGAFMLRYKQQFHRDALKDLYKLQEAVEEETNEETGETVQIIKDIEALNLEIFFDMIWTLAKTANPQIPPAMEWLDTFDEFPLEEILPEALKLIMASMGSTVESKKK</sequence>
<dbReference type="RefSeq" id="WP_128746219.1">
    <property type="nucleotide sequence ID" value="NZ_CP035281.1"/>
</dbReference>
<dbReference type="EMBL" id="CP035281">
    <property type="protein sequence ID" value="QAT43439.1"/>
    <property type="molecule type" value="Genomic_DNA"/>
</dbReference>
<name>A0A410PWX5_9FIRM</name>
<reference evidence="1 2" key="1">
    <citation type="submission" date="2019-01" db="EMBL/GenBank/DDBJ databases">
        <title>Draft genomes of a novel of Aminipila strains.</title>
        <authorList>
            <person name="Ma S."/>
        </authorList>
    </citation>
    <scope>NUCLEOTIDE SEQUENCE [LARGE SCALE GENOMIC DNA]</scope>
    <source>
        <strain evidence="2">JN-39</strain>
    </source>
</reference>
<accession>A0A410PWX5</accession>
<gene>
    <name evidence="1" type="ORF">EQM06_09550</name>
</gene>